<gene>
    <name evidence="1" type="ORF">GCM10010841_32580</name>
</gene>
<keyword evidence="2" id="KW-1185">Reference proteome</keyword>
<dbReference type="Proteomes" id="UP000661918">
    <property type="component" value="Unassembled WGS sequence"/>
</dbReference>
<name>A0ABQ2GZV7_9DEIO</name>
<accession>A0ABQ2GZV7</accession>
<dbReference type="EMBL" id="BMOM01000058">
    <property type="protein sequence ID" value="GGM22189.1"/>
    <property type="molecule type" value="Genomic_DNA"/>
</dbReference>
<evidence type="ECO:0000313" key="1">
    <source>
        <dbReference type="EMBL" id="GGM22189.1"/>
    </source>
</evidence>
<protein>
    <submittedName>
        <fullName evidence="1">Uncharacterized protein</fullName>
    </submittedName>
</protein>
<comment type="caution">
    <text evidence="1">The sequence shown here is derived from an EMBL/GenBank/DDBJ whole genome shotgun (WGS) entry which is preliminary data.</text>
</comment>
<sequence length="59" mass="5918">MNNFRSVRRSPVLTVLVAAVLPALLPALLFDVSSALQSGLAQPSAVLAGDDTKTGGGPG</sequence>
<organism evidence="1 2">
    <name type="scientific">Deinococcus aerophilus</name>
    <dbReference type="NCBI Taxonomy" id="522488"/>
    <lineage>
        <taxon>Bacteria</taxon>
        <taxon>Thermotogati</taxon>
        <taxon>Deinococcota</taxon>
        <taxon>Deinococci</taxon>
        <taxon>Deinococcales</taxon>
        <taxon>Deinococcaceae</taxon>
        <taxon>Deinococcus</taxon>
    </lineage>
</organism>
<reference evidence="2" key="1">
    <citation type="journal article" date="2019" name="Int. J. Syst. Evol. Microbiol.">
        <title>The Global Catalogue of Microorganisms (GCM) 10K type strain sequencing project: providing services to taxonomists for standard genome sequencing and annotation.</title>
        <authorList>
            <consortium name="The Broad Institute Genomics Platform"/>
            <consortium name="The Broad Institute Genome Sequencing Center for Infectious Disease"/>
            <person name="Wu L."/>
            <person name="Ma J."/>
        </authorList>
    </citation>
    <scope>NUCLEOTIDE SEQUENCE [LARGE SCALE GENOMIC DNA]</scope>
    <source>
        <strain evidence="2">JCM 15443</strain>
    </source>
</reference>
<evidence type="ECO:0000313" key="2">
    <source>
        <dbReference type="Proteomes" id="UP000661918"/>
    </source>
</evidence>
<proteinExistence type="predicted"/>